<protein>
    <recommendedName>
        <fullName evidence="4">Histone chaperone domain-containing protein</fullName>
    </recommendedName>
</protein>
<reference evidence="3" key="1">
    <citation type="journal article" date="2017" name="Nat. Microbiol.">
        <title>Global analysis of biosynthetic gene clusters reveals vast potential of secondary metabolite production in Penicillium species.</title>
        <authorList>
            <person name="Nielsen J.C."/>
            <person name="Grijseels S."/>
            <person name="Prigent S."/>
            <person name="Ji B."/>
            <person name="Dainat J."/>
            <person name="Nielsen K.F."/>
            <person name="Frisvad J.C."/>
            <person name="Workman M."/>
            <person name="Nielsen J."/>
        </authorList>
    </citation>
    <scope>NUCLEOTIDE SEQUENCE [LARGE SCALE GENOMIC DNA]</scope>
    <source>
        <strain evidence="3">IBT 13039</strain>
    </source>
</reference>
<evidence type="ECO:0008006" key="4">
    <source>
        <dbReference type="Google" id="ProtNLM"/>
    </source>
</evidence>
<proteinExistence type="predicted"/>
<sequence>MSNRAERVAEDNYERENDPSPVTGTFEDDSYAKETKPNLRGQVPVQGQKQQYDDPMQPPYSNTDQQLEEDEQEAIDKSNVLRGDRLRHAKPRTSNKYNEGPDEEDLP</sequence>
<gene>
    <name evidence="2" type="ORF">PENNAL_c0083G09989</name>
</gene>
<evidence type="ECO:0000313" key="2">
    <source>
        <dbReference type="EMBL" id="OQE74197.1"/>
    </source>
</evidence>
<feature type="region of interest" description="Disordered" evidence="1">
    <location>
        <begin position="1"/>
        <end position="107"/>
    </location>
</feature>
<dbReference type="OMA" id="KYNEGPD"/>
<feature type="compositionally biased region" description="Basic and acidic residues" evidence="1">
    <location>
        <begin position="1"/>
        <end position="18"/>
    </location>
</feature>
<evidence type="ECO:0000313" key="3">
    <source>
        <dbReference type="Proteomes" id="UP000191691"/>
    </source>
</evidence>
<dbReference type="EMBL" id="MOOB01000083">
    <property type="protein sequence ID" value="OQE74197.1"/>
    <property type="molecule type" value="Genomic_DNA"/>
</dbReference>
<dbReference type="Proteomes" id="UP000191691">
    <property type="component" value="Unassembled WGS sequence"/>
</dbReference>
<name>A0A1V6XGE3_PENNA</name>
<keyword evidence="3" id="KW-1185">Reference proteome</keyword>
<accession>A0A1V6XGE3</accession>
<evidence type="ECO:0000256" key="1">
    <source>
        <dbReference type="SAM" id="MobiDB-lite"/>
    </source>
</evidence>
<comment type="caution">
    <text evidence="2">The sequence shown here is derived from an EMBL/GenBank/DDBJ whole genome shotgun (WGS) entry which is preliminary data.</text>
</comment>
<organism evidence="2 3">
    <name type="scientific">Penicillium nalgiovense</name>
    <dbReference type="NCBI Taxonomy" id="60175"/>
    <lineage>
        <taxon>Eukaryota</taxon>
        <taxon>Fungi</taxon>
        <taxon>Dikarya</taxon>
        <taxon>Ascomycota</taxon>
        <taxon>Pezizomycotina</taxon>
        <taxon>Eurotiomycetes</taxon>
        <taxon>Eurotiomycetidae</taxon>
        <taxon>Eurotiales</taxon>
        <taxon>Aspergillaceae</taxon>
        <taxon>Penicillium</taxon>
    </lineage>
</organism>
<dbReference type="AlphaFoldDB" id="A0A1V6XGE3"/>